<dbReference type="Pfam" id="PF14181">
    <property type="entry name" value="YqfQ"/>
    <property type="match status" value="1"/>
</dbReference>
<protein>
    <recommendedName>
        <fullName evidence="4">YqfQ-like protein</fullName>
    </recommendedName>
</protein>
<dbReference type="EMBL" id="JAUSTR010000001">
    <property type="protein sequence ID" value="MDQ0161318.1"/>
    <property type="molecule type" value="Genomic_DNA"/>
</dbReference>
<evidence type="ECO:0008006" key="4">
    <source>
        <dbReference type="Google" id="ProtNLM"/>
    </source>
</evidence>
<evidence type="ECO:0000313" key="3">
    <source>
        <dbReference type="Proteomes" id="UP001225646"/>
    </source>
</evidence>
<accession>A0ABT9VK18</accession>
<comment type="caution">
    <text evidence="2">The sequence shown here is derived from an EMBL/GenBank/DDBJ whole genome shotgun (WGS) entry which is preliminary data.</text>
</comment>
<evidence type="ECO:0000256" key="1">
    <source>
        <dbReference type="SAM" id="MobiDB-lite"/>
    </source>
</evidence>
<organism evidence="2 3">
    <name type="scientific">Aeribacillus alveayuensis</name>
    <dbReference type="NCBI Taxonomy" id="279215"/>
    <lineage>
        <taxon>Bacteria</taxon>
        <taxon>Bacillati</taxon>
        <taxon>Bacillota</taxon>
        <taxon>Bacilli</taxon>
        <taxon>Bacillales</taxon>
        <taxon>Bacillaceae</taxon>
        <taxon>Aeribacillus</taxon>
    </lineage>
</organism>
<sequence length="196" mass="21795">MFPHRPGPSLFQRSMMPRPPMNNPFQLLNRPQHMIGGGMGRGGGLRGLLSRFFPSSQMPLGTIQQANTAASGIQGLTNPRSLSSMLGNVQKMLGVAQQVTPMVQQYGPLIKNVPAMFKIYQQLKNNNDEESNDLENHHEDEANNKEKDDKENVENMKDHHEKTTPKSTKKGTKSSSKPKRDTSKKATGKSVPKLYV</sequence>
<gene>
    <name evidence="2" type="ORF">J2S06_000388</name>
</gene>
<dbReference type="RefSeq" id="WP_044895843.1">
    <property type="nucleotide sequence ID" value="NZ_JAUSTR010000001.1"/>
</dbReference>
<proteinExistence type="predicted"/>
<reference evidence="2 3" key="1">
    <citation type="submission" date="2023-07" db="EMBL/GenBank/DDBJ databases">
        <title>Genomic Encyclopedia of Type Strains, Phase IV (KMG-IV): sequencing the most valuable type-strain genomes for metagenomic binning, comparative biology and taxonomic classification.</title>
        <authorList>
            <person name="Goeker M."/>
        </authorList>
    </citation>
    <scope>NUCLEOTIDE SEQUENCE [LARGE SCALE GENOMIC DNA]</scope>
    <source>
        <strain evidence="2 3">DSM 19092</strain>
    </source>
</reference>
<dbReference type="InterPro" id="IPR025571">
    <property type="entry name" value="YqfQ"/>
</dbReference>
<feature type="region of interest" description="Disordered" evidence="1">
    <location>
        <begin position="128"/>
        <end position="196"/>
    </location>
</feature>
<evidence type="ECO:0000313" key="2">
    <source>
        <dbReference type="EMBL" id="MDQ0161318.1"/>
    </source>
</evidence>
<name>A0ABT9VK18_9BACI</name>
<feature type="compositionally biased region" description="Basic and acidic residues" evidence="1">
    <location>
        <begin position="134"/>
        <end position="164"/>
    </location>
</feature>
<dbReference type="Proteomes" id="UP001225646">
    <property type="component" value="Unassembled WGS sequence"/>
</dbReference>
<keyword evidence="3" id="KW-1185">Reference proteome</keyword>